<gene>
    <name evidence="3" type="ORF">FJZ47_03555</name>
</gene>
<organism evidence="3 4">
    <name type="scientific">Tectimicrobiota bacterium</name>
    <dbReference type="NCBI Taxonomy" id="2528274"/>
    <lineage>
        <taxon>Bacteria</taxon>
        <taxon>Pseudomonadati</taxon>
        <taxon>Nitrospinota/Tectimicrobiota group</taxon>
        <taxon>Candidatus Tectimicrobiota</taxon>
    </lineage>
</organism>
<dbReference type="InterPro" id="IPR018490">
    <property type="entry name" value="cNMP-bd_dom_sf"/>
</dbReference>
<comment type="caution">
    <text evidence="3">The sequence shown here is derived from an EMBL/GenBank/DDBJ whole genome shotgun (WGS) entry which is preliminary data.</text>
</comment>
<dbReference type="InterPro" id="IPR000595">
    <property type="entry name" value="cNMP-bd_dom"/>
</dbReference>
<feature type="transmembrane region" description="Helical" evidence="1">
    <location>
        <begin position="64"/>
        <end position="84"/>
    </location>
</feature>
<dbReference type="SUPFAM" id="SSF103473">
    <property type="entry name" value="MFS general substrate transporter"/>
    <property type="match status" value="1"/>
</dbReference>
<accession>A0A938AZQ5</accession>
<feature type="transmembrane region" description="Helical" evidence="1">
    <location>
        <begin position="154"/>
        <end position="180"/>
    </location>
</feature>
<dbReference type="CDD" id="cd00038">
    <property type="entry name" value="CAP_ED"/>
    <property type="match status" value="1"/>
</dbReference>
<dbReference type="InterPro" id="IPR016024">
    <property type="entry name" value="ARM-type_fold"/>
</dbReference>
<dbReference type="GO" id="GO:0003700">
    <property type="term" value="F:DNA-binding transcription factor activity"/>
    <property type="evidence" value="ECO:0007669"/>
    <property type="project" value="TreeGrafter"/>
</dbReference>
<evidence type="ECO:0000256" key="1">
    <source>
        <dbReference type="SAM" id="Phobius"/>
    </source>
</evidence>
<dbReference type="InterPro" id="IPR011989">
    <property type="entry name" value="ARM-like"/>
</dbReference>
<dbReference type="Pfam" id="PF00027">
    <property type="entry name" value="cNMP_binding"/>
    <property type="match status" value="1"/>
</dbReference>
<dbReference type="Gene3D" id="2.60.120.10">
    <property type="entry name" value="Jelly Rolls"/>
    <property type="match status" value="1"/>
</dbReference>
<proteinExistence type="predicted"/>
<feature type="transmembrane region" description="Helical" evidence="1">
    <location>
        <begin position="186"/>
        <end position="208"/>
    </location>
</feature>
<dbReference type="PANTHER" id="PTHR24567">
    <property type="entry name" value="CRP FAMILY TRANSCRIPTIONAL REGULATORY PROTEIN"/>
    <property type="match status" value="1"/>
</dbReference>
<feature type="transmembrane region" description="Helical" evidence="1">
    <location>
        <begin position="280"/>
        <end position="305"/>
    </location>
</feature>
<dbReference type="PANTHER" id="PTHR24567:SF74">
    <property type="entry name" value="HTH-TYPE TRANSCRIPTIONAL REGULATOR ARCR"/>
    <property type="match status" value="1"/>
</dbReference>
<feature type="transmembrane region" description="Helical" evidence="1">
    <location>
        <begin position="118"/>
        <end position="142"/>
    </location>
</feature>
<dbReference type="GO" id="GO:0005829">
    <property type="term" value="C:cytosol"/>
    <property type="evidence" value="ECO:0007669"/>
    <property type="project" value="TreeGrafter"/>
</dbReference>
<name>A0A938AZQ5_UNCTE</name>
<dbReference type="Gene3D" id="1.25.10.10">
    <property type="entry name" value="Leucine-rich Repeat Variant"/>
    <property type="match status" value="2"/>
</dbReference>
<dbReference type="SUPFAM" id="SSF48371">
    <property type="entry name" value="ARM repeat"/>
    <property type="match status" value="1"/>
</dbReference>
<feature type="transmembrane region" description="Helical" evidence="1">
    <location>
        <begin position="317"/>
        <end position="345"/>
    </location>
</feature>
<protein>
    <submittedName>
        <fullName evidence="3">Cyclic nucleotide-binding domain-containing protein</fullName>
    </submittedName>
</protein>
<evidence type="ECO:0000313" key="4">
    <source>
        <dbReference type="Proteomes" id="UP000712673"/>
    </source>
</evidence>
<feature type="domain" description="Cyclic nucleotide-binding" evidence="2">
    <location>
        <begin position="957"/>
        <end position="1076"/>
    </location>
</feature>
<evidence type="ECO:0000259" key="2">
    <source>
        <dbReference type="PROSITE" id="PS50042"/>
    </source>
</evidence>
<feature type="transmembrane region" description="Helical" evidence="1">
    <location>
        <begin position="93"/>
        <end position="112"/>
    </location>
</feature>
<dbReference type="Proteomes" id="UP000712673">
    <property type="component" value="Unassembled WGS sequence"/>
</dbReference>
<keyword evidence="1" id="KW-0472">Membrane</keyword>
<feature type="transmembrane region" description="Helical" evidence="1">
    <location>
        <begin position="241"/>
        <end position="260"/>
    </location>
</feature>
<dbReference type="InterPro" id="IPR050397">
    <property type="entry name" value="Env_Response_Regulators"/>
</dbReference>
<dbReference type="AlphaFoldDB" id="A0A938AZQ5"/>
<keyword evidence="1" id="KW-0812">Transmembrane</keyword>
<dbReference type="SMART" id="SM00567">
    <property type="entry name" value="EZ_HEAT"/>
    <property type="match status" value="5"/>
</dbReference>
<sequence length="1091" mass="119753">MRGRYSMQKVLLGLLEKLFPVQRHEWSKTLLLLSVAVLLGIGFTVSRAASEAMFLVHFGVESLPYLLLLNPVLVLVTSTVYGAYADRISDSRLMMYTSLLPVPLIVLLRGVMFLGGDWVYFVLYTFVLAYATILTTSWTVYLSGHYDVQEAKRLLPFISSGILMGTVAGGIGVAVCVPRIGSANILWIWVVSLVAGVGLVYVIGRLYTAIDTRARKTKRAAPKPTLRQSIAEGIVYSRSSALFTTTAIASIATMMALQVIDFEYSKIIRLSFPDSAQLTAFLGVFDGLTTVLALLLQWFAIPWCLRRFGVQGTNLLFPYVMLGAFGLISAALGVPGLALPAAMFARFARSSLMPTLRGTTRTLMLNAVPRKTGALVRSFNTAMVMPLGQGAGALLLVVFKGVALPWLFPALGLLITVAFIWYSYKQNAAYGEALLDLLKEDRIHLLDLEDDDIRQLDATAVAAISGRLKSAQEDTALAAIELLRAIGTPPARIALVNQAASLSPRARAAALQALASMDGDDTAAFLRPHLDAADPPVRLAALEGLLHIGDATIQQRAASLLDDPDMQVRATALRVILAAPQNPASARASQTWEAMLGATEAATQLAALSIMPDVPETALQGRVYRALDHADLEVRHTALRVLGQLASAGRVSGLDSALLRALEADDVESRDLALQVLTALEATEALEHMLVLLDDEQPQVRETLIRSVKRYGRRAVEPLFNRLQNPHTSLTAKTTALLALARLESVRAEQFLAFWENELRDVYRYKLMLAALDAAPALEADAFLRVALDNVHRQILALLVQLLAVWASPEVARLVENGLHDTDRHKRASALEALESLSERRFTRLFLPILEAMDTQHDAWQDVARRQWGLTLMDRMTLLTTCLTDTNKWVVIGAILAGQADATRRYETWESQLQQLRSTATGDVLQTLQDVDAASALASQHRLSLAEIMLFLKRIPLYSSMPLDQLRTIAAHLTEREMLSHEVIFHEGDHSHELYLIVSGSVDIVKHFGETAQIIATLHAGDFFGDMAIFEDRPRSADAVGAAQGRLFVLSPEHFRQIVLQDPAISFEIFRALSARIRRFDEEAMEAARSA</sequence>
<dbReference type="PROSITE" id="PS50042">
    <property type="entry name" value="CNMP_BINDING_3"/>
    <property type="match status" value="1"/>
</dbReference>
<dbReference type="InterPro" id="IPR036259">
    <property type="entry name" value="MFS_trans_sf"/>
</dbReference>
<reference evidence="3" key="1">
    <citation type="submission" date="2019-03" db="EMBL/GenBank/DDBJ databases">
        <title>Lake Tanganyika Metagenome-Assembled Genomes (MAGs).</title>
        <authorList>
            <person name="Tran P."/>
        </authorList>
    </citation>
    <scope>NUCLEOTIDE SEQUENCE</scope>
    <source>
        <strain evidence="3">K_DeepCast_65m_m2_066</strain>
    </source>
</reference>
<dbReference type="InterPro" id="IPR004155">
    <property type="entry name" value="PBS_lyase_HEAT"/>
</dbReference>
<evidence type="ECO:0000313" key="3">
    <source>
        <dbReference type="EMBL" id="MBM3222867.1"/>
    </source>
</evidence>
<keyword evidence="1" id="KW-1133">Transmembrane helix</keyword>
<dbReference type="SUPFAM" id="SSF51206">
    <property type="entry name" value="cAMP-binding domain-like"/>
    <property type="match status" value="1"/>
</dbReference>
<dbReference type="EMBL" id="VGLS01000064">
    <property type="protein sequence ID" value="MBM3222867.1"/>
    <property type="molecule type" value="Genomic_DNA"/>
</dbReference>
<feature type="transmembrane region" description="Helical" evidence="1">
    <location>
        <begin position="379"/>
        <end position="399"/>
    </location>
</feature>
<feature type="transmembrane region" description="Helical" evidence="1">
    <location>
        <begin position="406"/>
        <end position="424"/>
    </location>
</feature>
<dbReference type="SMART" id="SM00100">
    <property type="entry name" value="cNMP"/>
    <property type="match status" value="1"/>
</dbReference>
<dbReference type="Gene3D" id="1.20.1250.20">
    <property type="entry name" value="MFS general substrate transporter like domains"/>
    <property type="match status" value="1"/>
</dbReference>
<dbReference type="InterPro" id="IPR014710">
    <property type="entry name" value="RmlC-like_jellyroll"/>
</dbReference>